<reference evidence="7 8" key="1">
    <citation type="journal article" date="2021" name="Sci. Rep.">
        <title>Genome sequencing of the multicellular alga Astrephomene provides insights into convergent evolution of germ-soma differentiation.</title>
        <authorList>
            <person name="Yamashita S."/>
            <person name="Yamamoto K."/>
            <person name="Matsuzaki R."/>
            <person name="Suzuki S."/>
            <person name="Yamaguchi H."/>
            <person name="Hirooka S."/>
            <person name="Minakuchi Y."/>
            <person name="Miyagishima S."/>
            <person name="Kawachi M."/>
            <person name="Toyoda A."/>
            <person name="Nozaki H."/>
        </authorList>
    </citation>
    <scope>NUCLEOTIDE SEQUENCE [LARGE SCALE GENOMIC DNA]</scope>
    <source>
        <strain evidence="7 8">NIES-4017</strain>
    </source>
</reference>
<evidence type="ECO:0000256" key="5">
    <source>
        <dbReference type="SAM" id="Coils"/>
    </source>
</evidence>
<dbReference type="InterPro" id="IPR036390">
    <property type="entry name" value="WH_DNA-bd_sf"/>
</dbReference>
<dbReference type="SMART" id="SM00088">
    <property type="entry name" value="PINT"/>
    <property type="match status" value="1"/>
</dbReference>
<dbReference type="InterPro" id="IPR045135">
    <property type="entry name" value="Rpn7_N"/>
</dbReference>
<dbReference type="EMBL" id="BMAR01000018">
    <property type="protein sequence ID" value="GFR47393.1"/>
    <property type="molecule type" value="Genomic_DNA"/>
</dbReference>
<dbReference type="GO" id="GO:0043161">
    <property type="term" value="P:proteasome-mediated ubiquitin-dependent protein catabolic process"/>
    <property type="evidence" value="ECO:0007669"/>
    <property type="project" value="TreeGrafter"/>
</dbReference>
<keyword evidence="3" id="KW-0647">Proteasome</keyword>
<organism evidence="7 8">
    <name type="scientific">Astrephomene gubernaculifera</name>
    <dbReference type="NCBI Taxonomy" id="47775"/>
    <lineage>
        <taxon>Eukaryota</taxon>
        <taxon>Viridiplantae</taxon>
        <taxon>Chlorophyta</taxon>
        <taxon>core chlorophytes</taxon>
        <taxon>Chlorophyceae</taxon>
        <taxon>CS clade</taxon>
        <taxon>Chlamydomonadales</taxon>
        <taxon>Astrephomenaceae</taxon>
        <taxon>Astrephomene</taxon>
    </lineage>
</organism>
<comment type="similarity">
    <text evidence="2">Belongs to the proteasome subunit S10 family.</text>
</comment>
<feature type="coiled-coil region" evidence="5">
    <location>
        <begin position="65"/>
        <end position="96"/>
    </location>
</feature>
<dbReference type="InterPro" id="IPR049549">
    <property type="entry name" value="RPN7_PSMD6_C"/>
</dbReference>
<name>A0AAD3DVI1_9CHLO</name>
<dbReference type="AlphaFoldDB" id="A0AAD3DVI1"/>
<sequence length="427" mass="47371">MEEVPQDFRLGLAHKVFLIKTKDIPNVDREALQQEVLSAIYKDNLAPYYQHICGELGWPVDSAKLAEMQAANAAKLAELDEKQKDAEENLGETEVRDVMLARAEYLGNIGDREAATQAYDAVEKKTASGGNKVDLLFSQIRLFMQYGDWRRVKALVGRAQGLCEEGGDWERKNKLKVYQGVLALYTRQFAAAADLLLDSTATFTASELFPYTRLIFYAVVAALTTLSRPELKRRVVDSPEVLSVIHSLPGLQPLLEALYHCKYRQMFGSFLEVVGAMRSDMFLHHHVRHYSRELRAVAYSQFLESYKSVTLDSMAAAFDVSAGFLDGELVDFICAGRLHAKIDKVAGVIETNRPDAKNALYADTLKRGDLLLTRVQRLERAQLVSVVSATGPAEGGDKHAMGFVCSGLGCMCQSEGCICRASGWGRV</sequence>
<comment type="caution">
    <text evidence="7">The sequence shown here is derived from an EMBL/GenBank/DDBJ whole genome shotgun (WGS) entry which is preliminary data.</text>
</comment>
<protein>
    <recommendedName>
        <fullName evidence="4">26S proteasome regulatory subunit RPN7</fullName>
    </recommendedName>
</protein>
<dbReference type="FunFam" id="1.25.40.570:FF:000005">
    <property type="entry name" value="26S proteasome regulatory subunit N7"/>
    <property type="match status" value="1"/>
</dbReference>
<dbReference type="Gene3D" id="1.25.40.570">
    <property type="match status" value="1"/>
</dbReference>
<dbReference type="SUPFAM" id="SSF46785">
    <property type="entry name" value="Winged helix' DNA-binding domain"/>
    <property type="match status" value="1"/>
</dbReference>
<evidence type="ECO:0000256" key="3">
    <source>
        <dbReference type="ARBA" id="ARBA00022942"/>
    </source>
</evidence>
<feature type="domain" description="PCI" evidence="6">
    <location>
        <begin position="173"/>
        <end position="356"/>
    </location>
</feature>
<evidence type="ECO:0000256" key="1">
    <source>
        <dbReference type="ARBA" id="ARBA00002187"/>
    </source>
</evidence>
<dbReference type="Proteomes" id="UP001054857">
    <property type="component" value="Unassembled WGS sequence"/>
</dbReference>
<dbReference type="PROSITE" id="PS50250">
    <property type="entry name" value="PCI"/>
    <property type="match status" value="1"/>
</dbReference>
<gene>
    <name evidence="7" type="ORF">Agub_g9109</name>
</gene>
<dbReference type="Pfam" id="PF01399">
    <property type="entry name" value="PCI"/>
    <property type="match status" value="1"/>
</dbReference>
<proteinExistence type="inferred from homology"/>
<evidence type="ECO:0000256" key="2">
    <source>
        <dbReference type="ARBA" id="ARBA00005717"/>
    </source>
</evidence>
<dbReference type="Pfam" id="PF10602">
    <property type="entry name" value="RPN7"/>
    <property type="match status" value="1"/>
</dbReference>
<evidence type="ECO:0000256" key="4">
    <source>
        <dbReference type="ARBA" id="ARBA00075096"/>
    </source>
</evidence>
<keyword evidence="8" id="KW-1185">Reference proteome</keyword>
<dbReference type="Pfam" id="PF21154">
    <property type="entry name" value="RPN7_PSMD6_C"/>
    <property type="match status" value="1"/>
</dbReference>
<dbReference type="PANTHER" id="PTHR14145">
    <property type="entry name" value="26S PROTESOME SUBUNIT 6"/>
    <property type="match status" value="1"/>
</dbReference>
<evidence type="ECO:0000313" key="8">
    <source>
        <dbReference type="Proteomes" id="UP001054857"/>
    </source>
</evidence>
<dbReference type="GO" id="GO:0000502">
    <property type="term" value="C:proteasome complex"/>
    <property type="evidence" value="ECO:0007669"/>
    <property type="project" value="UniProtKB-KW"/>
</dbReference>
<evidence type="ECO:0000313" key="7">
    <source>
        <dbReference type="EMBL" id="GFR47393.1"/>
    </source>
</evidence>
<dbReference type="InterPro" id="IPR000717">
    <property type="entry name" value="PCI_dom"/>
</dbReference>
<evidence type="ECO:0000259" key="6">
    <source>
        <dbReference type="PROSITE" id="PS50250"/>
    </source>
</evidence>
<keyword evidence="5" id="KW-0175">Coiled coil</keyword>
<dbReference type="PANTHER" id="PTHR14145:SF1">
    <property type="entry name" value="26S PROTEASOME NON-ATPASE REGULATORY SUBUNIT 6"/>
    <property type="match status" value="1"/>
</dbReference>
<comment type="function">
    <text evidence="1">Acts as a regulatory subunit of the 26S proteasome which is involved in the ATP-dependent degradation of ubiquitinated proteins.</text>
</comment>
<accession>A0AAD3DVI1</accession>
<dbReference type="InterPro" id="IPR019585">
    <property type="entry name" value="Rpn7/CSN1"/>
</dbReference>